<feature type="domain" description="Helix-turn-helix" evidence="1">
    <location>
        <begin position="7"/>
        <end position="56"/>
    </location>
</feature>
<dbReference type="EMBL" id="CP024932">
    <property type="protein sequence ID" value="ATZ08642.1"/>
    <property type="molecule type" value="Genomic_DNA"/>
</dbReference>
<dbReference type="SUPFAM" id="SSF46955">
    <property type="entry name" value="Putative DNA-binding domain"/>
    <property type="match status" value="1"/>
</dbReference>
<proteinExistence type="predicted"/>
<dbReference type="RefSeq" id="WP_100619005.1">
    <property type="nucleotide sequence ID" value="NZ_CP024932.1"/>
</dbReference>
<dbReference type="Proteomes" id="UP000231994">
    <property type="component" value="Chromosome"/>
</dbReference>
<name>A0ABC8CLT9_CORST</name>
<evidence type="ECO:0000259" key="1">
    <source>
        <dbReference type="Pfam" id="PF12728"/>
    </source>
</evidence>
<organism evidence="2 3">
    <name type="scientific">Corynebacterium striatum</name>
    <dbReference type="NCBI Taxonomy" id="43770"/>
    <lineage>
        <taxon>Bacteria</taxon>
        <taxon>Bacillati</taxon>
        <taxon>Actinomycetota</taxon>
        <taxon>Actinomycetes</taxon>
        <taxon>Mycobacteriales</taxon>
        <taxon>Corynebacteriaceae</taxon>
        <taxon>Corynebacterium</taxon>
    </lineage>
</organism>
<accession>A0ABC8CLT9</accession>
<dbReference type="InterPro" id="IPR041657">
    <property type="entry name" value="HTH_17"/>
</dbReference>
<sequence>MGLLDAYKPQELASELGVSVHTLNTWRSRKKGPRFVRIAGRIHYMRADVEAWIAEQIAA</sequence>
<evidence type="ECO:0000313" key="2">
    <source>
        <dbReference type="EMBL" id="ATZ08642.1"/>
    </source>
</evidence>
<gene>
    <name evidence="2" type="ORF">A9D01_07675</name>
</gene>
<dbReference type="AlphaFoldDB" id="A0ABC8CLT9"/>
<reference evidence="2 3" key="1">
    <citation type="submission" date="2017-11" db="EMBL/GenBank/DDBJ databases">
        <title>Whole genome sequencing of cultured pathogen.</title>
        <authorList>
            <person name="Hoffmann M."/>
            <person name="Sanchez M."/>
            <person name="Timme R."/>
            <person name="Nudel K."/>
            <person name="Bry L."/>
        </authorList>
    </citation>
    <scope>NUCLEOTIDE SEQUENCE [LARGE SCALE GENOMIC DNA]</scope>
    <source>
        <strain evidence="2 3">216</strain>
    </source>
</reference>
<protein>
    <submittedName>
        <fullName evidence="2">MerR family transcriptional regulator</fullName>
    </submittedName>
</protein>
<dbReference type="Pfam" id="PF12728">
    <property type="entry name" value="HTH_17"/>
    <property type="match status" value="1"/>
</dbReference>
<dbReference type="InterPro" id="IPR009061">
    <property type="entry name" value="DNA-bd_dom_put_sf"/>
</dbReference>
<evidence type="ECO:0000313" key="3">
    <source>
        <dbReference type="Proteomes" id="UP000231994"/>
    </source>
</evidence>